<name>A0A402AZ85_9CHLR</name>
<proteinExistence type="predicted"/>
<dbReference type="RefSeq" id="WP_126557606.1">
    <property type="nucleotide sequence ID" value="NZ_BIFS01000002.1"/>
</dbReference>
<dbReference type="EMBL" id="BIFS01000002">
    <property type="protein sequence ID" value="GCE24388.1"/>
    <property type="molecule type" value="Genomic_DNA"/>
</dbReference>
<organism evidence="2 3">
    <name type="scientific">Dictyobacter kobayashii</name>
    <dbReference type="NCBI Taxonomy" id="2014872"/>
    <lineage>
        <taxon>Bacteria</taxon>
        <taxon>Bacillati</taxon>
        <taxon>Chloroflexota</taxon>
        <taxon>Ktedonobacteria</taxon>
        <taxon>Ktedonobacterales</taxon>
        <taxon>Dictyobacteraceae</taxon>
        <taxon>Dictyobacter</taxon>
    </lineage>
</organism>
<evidence type="ECO:0000313" key="2">
    <source>
        <dbReference type="EMBL" id="GCE24388.1"/>
    </source>
</evidence>
<evidence type="ECO:0000313" key="3">
    <source>
        <dbReference type="Proteomes" id="UP000287188"/>
    </source>
</evidence>
<comment type="caution">
    <text evidence="2">The sequence shown here is derived from an EMBL/GenBank/DDBJ whole genome shotgun (WGS) entry which is preliminary data.</text>
</comment>
<sequence>MGYHDGSDIPNYWSYAKNFVLQDHMFEPDSSWSLPAHLFMVSGWSANCSQPGNAASCVNNIKGPVTLKKANQYTADYAWTDLTYLLHKANIGWAYYVAPGTEPDCEDNAASCQNVKQQAKTPGIWNPLPDFDTVKQDGQLQNVQSLNNFDSAAQKGTLPAVSWITPNGKNSEHPPALVSTGQSYVTQLVNAVMNGPDWDSTAIFLAWDDWGGFYDHVTPPTVDQNGYGLRVPGLVISAYARQGYIDHQTLSFDAYLKFIEDDFLNGSRIDPKTDGRPDPRPDVRENAAILGNLVNDFDFSQAPRKPLVLSASPTTK</sequence>
<protein>
    <recommendedName>
        <fullName evidence="4">Phospholipase C</fullName>
    </recommendedName>
</protein>
<dbReference type="GO" id="GO:0042578">
    <property type="term" value="F:phosphoric ester hydrolase activity"/>
    <property type="evidence" value="ECO:0007669"/>
    <property type="project" value="UniProtKB-ARBA"/>
</dbReference>
<dbReference type="Gene3D" id="3.40.720.10">
    <property type="entry name" value="Alkaline Phosphatase, subunit A"/>
    <property type="match status" value="2"/>
</dbReference>
<keyword evidence="3" id="KW-1185">Reference proteome</keyword>
<evidence type="ECO:0000256" key="1">
    <source>
        <dbReference type="ARBA" id="ARBA00022801"/>
    </source>
</evidence>
<dbReference type="PANTHER" id="PTHR31956">
    <property type="entry name" value="NON-SPECIFIC PHOSPHOLIPASE C4-RELATED"/>
    <property type="match status" value="1"/>
</dbReference>
<reference evidence="3" key="1">
    <citation type="submission" date="2018-12" db="EMBL/GenBank/DDBJ databases">
        <title>Tengunoibacter tsumagoiensis gen. nov., sp. nov., Dictyobacter kobayashii sp. nov., D. alpinus sp. nov., and D. joshuensis sp. nov. and description of Dictyobacteraceae fam. nov. within the order Ktedonobacterales isolated from Tengu-no-mugimeshi.</title>
        <authorList>
            <person name="Wang C.M."/>
            <person name="Zheng Y."/>
            <person name="Sakai Y."/>
            <person name="Toyoda A."/>
            <person name="Minakuchi Y."/>
            <person name="Abe K."/>
            <person name="Yokota A."/>
            <person name="Yabe S."/>
        </authorList>
    </citation>
    <scope>NUCLEOTIDE SEQUENCE [LARGE SCALE GENOMIC DNA]</scope>
    <source>
        <strain evidence="3">Uno11</strain>
    </source>
</reference>
<dbReference type="OrthoDB" id="4181857at2"/>
<dbReference type="Proteomes" id="UP000287188">
    <property type="component" value="Unassembled WGS sequence"/>
</dbReference>
<dbReference type="InterPro" id="IPR017850">
    <property type="entry name" value="Alkaline_phosphatase_core_sf"/>
</dbReference>
<keyword evidence="1" id="KW-0378">Hydrolase</keyword>
<evidence type="ECO:0008006" key="4">
    <source>
        <dbReference type="Google" id="ProtNLM"/>
    </source>
</evidence>
<dbReference type="Pfam" id="PF04185">
    <property type="entry name" value="Phosphoesterase"/>
    <property type="match status" value="1"/>
</dbReference>
<accession>A0A402AZ85</accession>
<gene>
    <name evidence="2" type="ORF">KDK_81880</name>
</gene>
<dbReference type="PANTHER" id="PTHR31956:SF1">
    <property type="entry name" value="NON-SPECIFIC PHOSPHOLIPASE C1"/>
    <property type="match status" value="1"/>
</dbReference>
<dbReference type="AlphaFoldDB" id="A0A402AZ85"/>
<dbReference type="InterPro" id="IPR007312">
    <property type="entry name" value="Phosphoesterase"/>
</dbReference>